<name>D3FWL7_ALKPO</name>
<keyword evidence="3" id="KW-1185">Reference proteome</keyword>
<dbReference type="HOGENOM" id="CLU_144078_0_0_9"/>
<dbReference type="InterPro" id="IPR048147">
    <property type="entry name" value="CBO0543-like"/>
</dbReference>
<feature type="transmembrane region" description="Helical" evidence="1">
    <location>
        <begin position="98"/>
        <end position="119"/>
    </location>
</feature>
<dbReference type="eggNOG" id="ENOG50336FX">
    <property type="taxonomic scope" value="Bacteria"/>
</dbReference>
<keyword evidence="1" id="KW-0812">Transmembrane</keyword>
<accession>D3FWL7</accession>
<dbReference type="RefSeq" id="WP_012957879.1">
    <property type="nucleotide sequence ID" value="NC_013791.2"/>
</dbReference>
<evidence type="ECO:0000313" key="3">
    <source>
        <dbReference type="Proteomes" id="UP000001544"/>
    </source>
</evidence>
<dbReference type="AlphaFoldDB" id="D3FWL7"/>
<dbReference type="EMBL" id="CP001878">
    <property type="protein sequence ID" value="ADC50515.1"/>
    <property type="molecule type" value="Genomic_DNA"/>
</dbReference>
<organism evidence="2 3">
    <name type="scientific">Alkalihalophilus pseudofirmus (strain ATCC BAA-2126 / JCM 17055 / OF4)</name>
    <name type="common">Bacillus pseudofirmus</name>
    <dbReference type="NCBI Taxonomy" id="398511"/>
    <lineage>
        <taxon>Bacteria</taxon>
        <taxon>Bacillati</taxon>
        <taxon>Bacillota</taxon>
        <taxon>Bacilli</taxon>
        <taxon>Bacillales</taxon>
        <taxon>Bacillaceae</taxon>
        <taxon>Alkalihalophilus</taxon>
    </lineage>
</organism>
<sequence>MTEVIYMRVNILYFFFIPWILATLLFRKKNKMILYKITPFATVIATILCVWGDRHHFWVLKPVLKKNQVLTTMPLNLGLYPVFSSIMVYLIRKTKESASSWILVFTCFTTILEFIMKWIGRAAYGNDWNLNKTFISYFIPYYLIHKYSQWFL</sequence>
<evidence type="ECO:0000313" key="2">
    <source>
        <dbReference type="EMBL" id="ADC50515.1"/>
    </source>
</evidence>
<dbReference type="Proteomes" id="UP000001544">
    <property type="component" value="Chromosome"/>
</dbReference>
<dbReference type="KEGG" id="bpf:BpOF4_12310"/>
<feature type="transmembrane region" description="Helical" evidence="1">
    <location>
        <begin position="73"/>
        <end position="91"/>
    </location>
</feature>
<feature type="transmembrane region" description="Helical" evidence="1">
    <location>
        <begin position="33"/>
        <end position="53"/>
    </location>
</feature>
<keyword evidence="1" id="KW-1133">Transmembrane helix</keyword>
<protein>
    <submittedName>
        <fullName evidence="2">Membrane protein</fullName>
    </submittedName>
</protein>
<dbReference type="NCBIfam" id="NF041644">
    <property type="entry name" value="CBO0543_fam"/>
    <property type="match status" value="1"/>
</dbReference>
<gene>
    <name evidence="2" type="ordered locus">BpOF4_12310</name>
</gene>
<evidence type="ECO:0000256" key="1">
    <source>
        <dbReference type="SAM" id="Phobius"/>
    </source>
</evidence>
<reference evidence="2 3" key="1">
    <citation type="journal article" date="2011" name="Environ. Microbiol.">
        <title>Genome of alkaliphilic Bacillus pseudofirmus OF4 reveals adaptations that support the ability to grow in an external pH range from 7.5 to 11.4.</title>
        <authorList>
            <person name="Janto B."/>
            <person name="Ahmed A."/>
            <person name="Ito M."/>
            <person name="Liu J."/>
            <person name="Hicks D.B."/>
            <person name="Pagni S."/>
            <person name="Fackelmayer O.J."/>
            <person name="Smith T.A."/>
            <person name="Earl J."/>
            <person name="Elbourne L.D."/>
            <person name="Hassan K."/>
            <person name="Paulsen I.T."/>
            <person name="Kolsto A.B."/>
            <person name="Tourasse N.J."/>
            <person name="Ehrlich G.D."/>
            <person name="Boissy R."/>
            <person name="Ivey D.M."/>
            <person name="Li G."/>
            <person name="Xue Y."/>
            <person name="Ma Y."/>
            <person name="Hu F.Z."/>
            <person name="Krulwich T.A."/>
        </authorList>
    </citation>
    <scope>NUCLEOTIDE SEQUENCE [LARGE SCALE GENOMIC DNA]</scope>
    <source>
        <strain evidence="3">ATCC BAA-2126 / JCM 17055 / OF4</strain>
    </source>
</reference>
<dbReference type="STRING" id="398511.BpOF4_12310"/>
<feature type="transmembrane region" description="Helical" evidence="1">
    <location>
        <begin position="6"/>
        <end position="26"/>
    </location>
</feature>
<keyword evidence="1" id="KW-0472">Membrane</keyword>
<proteinExistence type="predicted"/>